<dbReference type="Pfam" id="PF01548">
    <property type="entry name" value="DEDD_Tnp_IS110"/>
    <property type="match status" value="1"/>
</dbReference>
<feature type="domain" description="Transposase IS116/IS110/IS902 C-terminal" evidence="3">
    <location>
        <begin position="191"/>
        <end position="275"/>
    </location>
</feature>
<feature type="domain" description="Transposase IS110-like N-terminal" evidence="2">
    <location>
        <begin position="4"/>
        <end position="144"/>
    </location>
</feature>
<name>A0A4R3VMY3_9SPHI</name>
<organism evidence="4 5">
    <name type="scientific">Sphingobacterium alimentarium</name>
    <dbReference type="NCBI Taxonomy" id="797292"/>
    <lineage>
        <taxon>Bacteria</taxon>
        <taxon>Pseudomonadati</taxon>
        <taxon>Bacteroidota</taxon>
        <taxon>Sphingobacteriia</taxon>
        <taxon>Sphingobacteriales</taxon>
        <taxon>Sphingobacteriaceae</taxon>
        <taxon>Sphingobacterium</taxon>
    </lineage>
</organism>
<dbReference type="Proteomes" id="UP000295197">
    <property type="component" value="Unassembled WGS sequence"/>
</dbReference>
<dbReference type="InterPro" id="IPR047650">
    <property type="entry name" value="Transpos_IS110"/>
</dbReference>
<keyword evidence="5" id="KW-1185">Reference proteome</keyword>
<evidence type="ECO:0000256" key="1">
    <source>
        <dbReference type="SAM" id="Coils"/>
    </source>
</evidence>
<dbReference type="OrthoDB" id="964423at2"/>
<dbReference type="PANTHER" id="PTHR33055">
    <property type="entry name" value="TRANSPOSASE FOR INSERTION SEQUENCE ELEMENT IS1111A"/>
    <property type="match status" value="1"/>
</dbReference>
<evidence type="ECO:0000313" key="5">
    <source>
        <dbReference type="Proteomes" id="UP000295197"/>
    </source>
</evidence>
<dbReference type="GO" id="GO:0006313">
    <property type="term" value="P:DNA transposition"/>
    <property type="evidence" value="ECO:0007669"/>
    <property type="project" value="InterPro"/>
</dbReference>
<dbReference type="InterPro" id="IPR003346">
    <property type="entry name" value="Transposase_20"/>
</dbReference>
<evidence type="ECO:0000313" key="4">
    <source>
        <dbReference type="EMBL" id="TCV05366.1"/>
    </source>
</evidence>
<reference evidence="4 5" key="1">
    <citation type="submission" date="2019-03" db="EMBL/GenBank/DDBJ databases">
        <title>Genomic Encyclopedia of Type Strains, Phase IV (KMG-IV): sequencing the most valuable type-strain genomes for metagenomic binning, comparative biology and taxonomic classification.</title>
        <authorList>
            <person name="Goeker M."/>
        </authorList>
    </citation>
    <scope>NUCLEOTIDE SEQUENCE [LARGE SCALE GENOMIC DNA]</scope>
    <source>
        <strain evidence="4 5">DSM 22362</strain>
    </source>
</reference>
<dbReference type="NCBIfam" id="NF033542">
    <property type="entry name" value="transpos_IS110"/>
    <property type="match status" value="1"/>
</dbReference>
<dbReference type="InterPro" id="IPR002525">
    <property type="entry name" value="Transp_IS110-like_N"/>
</dbReference>
<protein>
    <submittedName>
        <fullName evidence="4">Transposase</fullName>
    </submittedName>
</protein>
<dbReference type="GO" id="GO:0004803">
    <property type="term" value="F:transposase activity"/>
    <property type="evidence" value="ECO:0007669"/>
    <property type="project" value="InterPro"/>
</dbReference>
<proteinExistence type="predicted"/>
<dbReference type="EMBL" id="SMBZ01000074">
    <property type="protein sequence ID" value="TCV05366.1"/>
    <property type="molecule type" value="Genomic_DNA"/>
</dbReference>
<keyword evidence="1" id="KW-0175">Coiled coil</keyword>
<accession>A0A4R3VMY3</accession>
<evidence type="ECO:0000259" key="3">
    <source>
        <dbReference type="Pfam" id="PF02371"/>
    </source>
</evidence>
<dbReference type="GO" id="GO:0003677">
    <property type="term" value="F:DNA binding"/>
    <property type="evidence" value="ECO:0007669"/>
    <property type="project" value="InterPro"/>
</dbReference>
<dbReference type="Pfam" id="PF02371">
    <property type="entry name" value="Transposase_20"/>
    <property type="match status" value="1"/>
</dbReference>
<comment type="caution">
    <text evidence="4">The sequence shown here is derived from an EMBL/GenBank/DDBJ whole genome shotgun (WGS) entry which is preliminary data.</text>
</comment>
<evidence type="ECO:0000259" key="2">
    <source>
        <dbReference type="Pfam" id="PF01548"/>
    </source>
</evidence>
<feature type="coiled-coil region" evidence="1">
    <location>
        <begin position="121"/>
        <end position="183"/>
    </location>
</feature>
<sequence>MVTGIDCSKDYFDIVVLKEGKIAFKSRFTNDIKGFMDMLPHILDTYVAMEATGPYYFQLARFVHDSGIRVSVVNPLVIRRFAQMRMSRAKTDQKDAMVIAEFAKMTGPKLWEPPTVAIQAIGNLESYLEGLKQRRQMLSNQLHAFEAAGTIEELLYNEIKEEVESHDKRIKDKERQIAELIQQNYAEMGANLRSIPGIGPRSTSMLIIATDGFGMFENYKQVTSYFGLAPRIYESGTSVKGKGHICKMGMGQMRKVLYMAATSAIRCNKDCKELYDRLRTKGKPYRVALIAAVNKLIKQAFAIAKSGKPYTVQLV</sequence>
<dbReference type="RefSeq" id="WP_132779220.1">
    <property type="nucleotide sequence ID" value="NZ_SMBZ01000074.1"/>
</dbReference>
<gene>
    <name evidence="4" type="ORF">EDC17_10746</name>
</gene>
<dbReference type="PANTHER" id="PTHR33055:SF3">
    <property type="entry name" value="PUTATIVE TRANSPOSASE FOR IS117-RELATED"/>
    <property type="match status" value="1"/>
</dbReference>
<dbReference type="AlphaFoldDB" id="A0A4R3VMY3"/>